<keyword evidence="4" id="KW-0378">Hydrolase</keyword>
<accession>A0A1G7JRD7</accession>
<evidence type="ECO:0000256" key="1">
    <source>
        <dbReference type="ARBA" id="ARBA00006429"/>
    </source>
</evidence>
<evidence type="ECO:0000313" key="7">
    <source>
        <dbReference type="Proteomes" id="UP000199203"/>
    </source>
</evidence>
<keyword evidence="3" id="KW-0732">Signal</keyword>
<evidence type="ECO:0000259" key="5">
    <source>
        <dbReference type="Pfam" id="PF18962"/>
    </source>
</evidence>
<reference evidence="7" key="1">
    <citation type="submission" date="2016-10" db="EMBL/GenBank/DDBJ databases">
        <authorList>
            <person name="Varghese N."/>
            <person name="Submissions S."/>
        </authorList>
    </citation>
    <scope>NUCLEOTIDE SEQUENCE [LARGE SCALE GENOMIC DNA]</scope>
    <source>
        <strain evidence="7">DSM 19684</strain>
    </source>
</reference>
<dbReference type="NCBIfam" id="TIGR04183">
    <property type="entry name" value="Por_Secre_tail"/>
    <property type="match status" value="1"/>
</dbReference>
<keyword evidence="7" id="KW-1185">Reference proteome</keyword>
<evidence type="ECO:0000256" key="2">
    <source>
        <dbReference type="ARBA" id="ARBA00022722"/>
    </source>
</evidence>
<dbReference type="SUPFAM" id="SSF54060">
    <property type="entry name" value="His-Me finger endonucleases"/>
    <property type="match status" value="1"/>
</dbReference>
<dbReference type="InterPro" id="IPR026444">
    <property type="entry name" value="Secre_tail"/>
</dbReference>
<gene>
    <name evidence="6" type="ORF">SAMN05421825_1456</name>
</gene>
<comment type="similarity">
    <text evidence="1">Belongs to the EndA/NucM nuclease family.</text>
</comment>
<dbReference type="PANTHER" id="PTHR33607:SF2">
    <property type="entry name" value="ENDONUCLEASE-1"/>
    <property type="match status" value="1"/>
</dbReference>
<keyword evidence="2" id="KW-0540">Nuclease</keyword>
<dbReference type="Pfam" id="PF04231">
    <property type="entry name" value="Endonuclease_1"/>
    <property type="match status" value="1"/>
</dbReference>
<dbReference type="GO" id="GO:0016787">
    <property type="term" value="F:hydrolase activity"/>
    <property type="evidence" value="ECO:0007669"/>
    <property type="project" value="UniProtKB-KW"/>
</dbReference>
<evidence type="ECO:0000256" key="3">
    <source>
        <dbReference type="ARBA" id="ARBA00022729"/>
    </source>
</evidence>
<dbReference type="STRING" id="454006.SAMN05421825_1456"/>
<evidence type="ECO:0000313" key="6">
    <source>
        <dbReference type="EMBL" id="SDF27019.1"/>
    </source>
</evidence>
<sequence length="380" mass="42276">MKKYFFLLIIGIFGVLNAQIPTGYYDGTNGLTGATLKSKLSQIITNGHRDMGYGTGNTGLWKAYQTTDRDKYYEKDNTILDMYSENPAANTTPGVSNDPYEFIIGQSSAGGNQCGSTNQNNEGFCYNREHSLPKSFFGGQTAVPMANDANFVIPTDYYVNSKRGNLNYGEVGTTSQTFLNGTKIGTSKISGFSGSVFEPINEFKGDMARMHLYFITRYENSLSSFYNLNVSGSPFDGNKFPGFQNWYITMLLQWAAQDPVSQKEIDRNNAVYAYQGNRNPFIDHPEWVTTIWGPVMAVDDASFSKNLNIAPNPVKGNVINVTGDKDLKQFKKAFIYNMVGQNVQTIENPFQNGNTITLKNLPKGVYILKTGELNTKFIVD</sequence>
<dbReference type="Pfam" id="PF18962">
    <property type="entry name" value="Por_Secre_tail"/>
    <property type="match status" value="1"/>
</dbReference>
<dbReference type="Proteomes" id="UP000199203">
    <property type="component" value="Unassembled WGS sequence"/>
</dbReference>
<dbReference type="GO" id="GO:0004518">
    <property type="term" value="F:nuclease activity"/>
    <property type="evidence" value="ECO:0007669"/>
    <property type="project" value="UniProtKB-KW"/>
</dbReference>
<organism evidence="6 7">
    <name type="scientific">Epilithonimonas hungarica</name>
    <dbReference type="NCBI Taxonomy" id="454006"/>
    <lineage>
        <taxon>Bacteria</taxon>
        <taxon>Pseudomonadati</taxon>
        <taxon>Bacteroidota</taxon>
        <taxon>Flavobacteriia</taxon>
        <taxon>Flavobacteriales</taxon>
        <taxon>Weeksellaceae</taxon>
        <taxon>Chryseobacterium group</taxon>
        <taxon>Epilithonimonas</taxon>
    </lineage>
</organism>
<dbReference type="PANTHER" id="PTHR33607">
    <property type="entry name" value="ENDONUCLEASE-1"/>
    <property type="match status" value="1"/>
</dbReference>
<feature type="domain" description="Secretion system C-terminal sorting" evidence="5">
    <location>
        <begin position="310"/>
        <end position="376"/>
    </location>
</feature>
<dbReference type="RefSeq" id="WP_089872638.1">
    <property type="nucleotide sequence ID" value="NZ_FNBH01000001.1"/>
</dbReference>
<name>A0A1G7JRD7_9FLAO</name>
<dbReference type="OrthoDB" id="5485925at2"/>
<dbReference type="InterPro" id="IPR044925">
    <property type="entry name" value="His-Me_finger_sf"/>
</dbReference>
<dbReference type="AlphaFoldDB" id="A0A1G7JRD7"/>
<dbReference type="InterPro" id="IPR007346">
    <property type="entry name" value="Endonuclease-I"/>
</dbReference>
<protein>
    <submittedName>
        <fullName evidence="6">Por secretion system C-terminal sorting domain-containing protein</fullName>
    </submittedName>
</protein>
<proteinExistence type="inferred from homology"/>
<evidence type="ECO:0000256" key="4">
    <source>
        <dbReference type="ARBA" id="ARBA00022801"/>
    </source>
</evidence>
<dbReference type="EMBL" id="FNBH01000001">
    <property type="protein sequence ID" value="SDF27019.1"/>
    <property type="molecule type" value="Genomic_DNA"/>
</dbReference>